<evidence type="ECO:0000313" key="2">
    <source>
        <dbReference type="EMBL" id="KIO05440.1"/>
    </source>
</evidence>
<dbReference type="Proteomes" id="UP000054217">
    <property type="component" value="Unassembled WGS sequence"/>
</dbReference>
<sequence length="179" mass="19574">MEFSEDSEVTSRTGTNARLSPICGILSTSVQPTHLKTTSDSSSTSCNDDAFERYEMYKKLHGGQSLAANRLSASLFDTASSLTFSSPPRSPAVSLSPSLRDREQERGRESCTSYLLSFLGRHTRSTTPDIDRERKIPIISGPIHISTSNTVAVPGELLYIDEGEEHQCTSLKVGCRITL</sequence>
<protein>
    <submittedName>
        <fullName evidence="2">Uncharacterized protein</fullName>
    </submittedName>
</protein>
<feature type="compositionally biased region" description="Polar residues" evidence="1">
    <location>
        <begin position="83"/>
        <end position="97"/>
    </location>
</feature>
<dbReference type="OrthoDB" id="2702692at2759"/>
<name>A0A0C3NX46_PISTI</name>
<reference evidence="3" key="2">
    <citation type="submission" date="2015-01" db="EMBL/GenBank/DDBJ databases">
        <title>Evolutionary Origins and Diversification of the Mycorrhizal Mutualists.</title>
        <authorList>
            <consortium name="DOE Joint Genome Institute"/>
            <consortium name="Mycorrhizal Genomics Consortium"/>
            <person name="Kohler A."/>
            <person name="Kuo A."/>
            <person name="Nagy L.G."/>
            <person name="Floudas D."/>
            <person name="Copeland A."/>
            <person name="Barry K.W."/>
            <person name="Cichocki N."/>
            <person name="Veneault-Fourrey C."/>
            <person name="LaButti K."/>
            <person name="Lindquist E.A."/>
            <person name="Lipzen A."/>
            <person name="Lundell T."/>
            <person name="Morin E."/>
            <person name="Murat C."/>
            <person name="Riley R."/>
            <person name="Ohm R."/>
            <person name="Sun H."/>
            <person name="Tunlid A."/>
            <person name="Henrissat B."/>
            <person name="Grigoriev I.V."/>
            <person name="Hibbett D.S."/>
            <person name="Martin F."/>
        </authorList>
    </citation>
    <scope>NUCLEOTIDE SEQUENCE [LARGE SCALE GENOMIC DNA]</scope>
    <source>
        <strain evidence="3">Marx 270</strain>
    </source>
</reference>
<dbReference type="STRING" id="870435.A0A0C3NX46"/>
<reference evidence="2 3" key="1">
    <citation type="submission" date="2014-04" db="EMBL/GenBank/DDBJ databases">
        <authorList>
            <consortium name="DOE Joint Genome Institute"/>
            <person name="Kuo A."/>
            <person name="Kohler A."/>
            <person name="Costa M.D."/>
            <person name="Nagy L.G."/>
            <person name="Floudas D."/>
            <person name="Copeland A."/>
            <person name="Barry K.W."/>
            <person name="Cichocki N."/>
            <person name="Veneault-Fourrey C."/>
            <person name="LaButti K."/>
            <person name="Lindquist E.A."/>
            <person name="Lipzen A."/>
            <person name="Lundell T."/>
            <person name="Morin E."/>
            <person name="Murat C."/>
            <person name="Sun H."/>
            <person name="Tunlid A."/>
            <person name="Henrissat B."/>
            <person name="Grigoriev I.V."/>
            <person name="Hibbett D.S."/>
            <person name="Martin F."/>
            <person name="Nordberg H.P."/>
            <person name="Cantor M.N."/>
            <person name="Hua S.X."/>
        </authorList>
    </citation>
    <scope>NUCLEOTIDE SEQUENCE [LARGE SCALE GENOMIC DNA]</scope>
    <source>
        <strain evidence="2 3">Marx 270</strain>
    </source>
</reference>
<dbReference type="AlphaFoldDB" id="A0A0C3NX46"/>
<keyword evidence="3" id="KW-1185">Reference proteome</keyword>
<evidence type="ECO:0000313" key="3">
    <source>
        <dbReference type="Proteomes" id="UP000054217"/>
    </source>
</evidence>
<gene>
    <name evidence="2" type="ORF">M404DRAFT_1000017</name>
</gene>
<dbReference type="EMBL" id="KN831967">
    <property type="protein sequence ID" value="KIO05440.1"/>
    <property type="molecule type" value="Genomic_DNA"/>
</dbReference>
<evidence type="ECO:0000256" key="1">
    <source>
        <dbReference type="SAM" id="MobiDB-lite"/>
    </source>
</evidence>
<proteinExistence type="predicted"/>
<dbReference type="InParanoid" id="A0A0C3NX46"/>
<feature type="region of interest" description="Disordered" evidence="1">
    <location>
        <begin position="83"/>
        <end position="106"/>
    </location>
</feature>
<accession>A0A0C3NX46</accession>
<dbReference type="HOGENOM" id="CLU_1598485_0_0_1"/>
<organism evidence="2 3">
    <name type="scientific">Pisolithus tinctorius Marx 270</name>
    <dbReference type="NCBI Taxonomy" id="870435"/>
    <lineage>
        <taxon>Eukaryota</taxon>
        <taxon>Fungi</taxon>
        <taxon>Dikarya</taxon>
        <taxon>Basidiomycota</taxon>
        <taxon>Agaricomycotina</taxon>
        <taxon>Agaricomycetes</taxon>
        <taxon>Agaricomycetidae</taxon>
        <taxon>Boletales</taxon>
        <taxon>Sclerodermatineae</taxon>
        <taxon>Pisolithaceae</taxon>
        <taxon>Pisolithus</taxon>
    </lineage>
</organism>